<keyword evidence="1" id="KW-0732">Signal</keyword>
<sequence>MSAEAVAAFRHRFAPARADDALTLLLLHGTGGDENDLLELGRALDGRAALLSPRGQVDEQGANRWFRRLAEGVFDTDDLIARTDQLAAFATGAAAHYRLDPSRLVAVGFSNGANIAAALLLRHPHLLRAAVLFAAMAPLDDPPRGDLSGVGVFLSAGRTDPIAPPEQAELLAEQLVDRGAAVELRWHPGGHGIERRGLAQATAWLGKLRTATSTDPLP</sequence>
<dbReference type="Gene3D" id="3.40.50.1820">
    <property type="entry name" value="alpha/beta hydrolase"/>
    <property type="match status" value="1"/>
</dbReference>
<accession>A0ABW3FN24</accession>
<feature type="domain" description="Phospholipase/carboxylesterase/thioesterase" evidence="3">
    <location>
        <begin position="21"/>
        <end position="205"/>
    </location>
</feature>
<gene>
    <name evidence="4" type="ORF">ACFQ16_07125</name>
</gene>
<reference evidence="5" key="1">
    <citation type="journal article" date="2019" name="Int. J. Syst. Evol. Microbiol.">
        <title>The Global Catalogue of Microorganisms (GCM) 10K type strain sequencing project: providing services to taxonomists for standard genome sequencing and annotation.</title>
        <authorList>
            <consortium name="The Broad Institute Genomics Platform"/>
            <consortium name="The Broad Institute Genome Sequencing Center for Infectious Disease"/>
            <person name="Wu L."/>
            <person name="Ma J."/>
        </authorList>
    </citation>
    <scope>NUCLEOTIDE SEQUENCE [LARGE SCALE GENOMIC DNA]</scope>
    <source>
        <strain evidence="5">CCUG 56401</strain>
    </source>
</reference>
<comment type="caution">
    <text evidence="4">The sequence shown here is derived from an EMBL/GenBank/DDBJ whole genome shotgun (WGS) entry which is preliminary data.</text>
</comment>
<organism evidence="4 5">
    <name type="scientific">Saccharopolyspora rosea</name>
    <dbReference type="NCBI Taxonomy" id="524884"/>
    <lineage>
        <taxon>Bacteria</taxon>
        <taxon>Bacillati</taxon>
        <taxon>Actinomycetota</taxon>
        <taxon>Actinomycetes</taxon>
        <taxon>Pseudonocardiales</taxon>
        <taxon>Pseudonocardiaceae</taxon>
        <taxon>Saccharopolyspora</taxon>
    </lineage>
</organism>
<evidence type="ECO:0000313" key="4">
    <source>
        <dbReference type="EMBL" id="MFD0919510.1"/>
    </source>
</evidence>
<dbReference type="EMBL" id="JBHTIW010000003">
    <property type="protein sequence ID" value="MFD0919510.1"/>
    <property type="molecule type" value="Genomic_DNA"/>
</dbReference>
<dbReference type="RefSeq" id="WP_345599940.1">
    <property type="nucleotide sequence ID" value="NZ_BAABLT010000001.1"/>
</dbReference>
<dbReference type="InterPro" id="IPR050955">
    <property type="entry name" value="Plant_Biomass_Hydrol_Est"/>
</dbReference>
<proteinExistence type="predicted"/>
<protein>
    <submittedName>
        <fullName evidence="4">Alpha/beta hydrolase</fullName>
    </submittedName>
</protein>
<dbReference type="PANTHER" id="PTHR43037:SF5">
    <property type="entry name" value="FERULOYL ESTERASE"/>
    <property type="match status" value="1"/>
</dbReference>
<dbReference type="SUPFAM" id="SSF53474">
    <property type="entry name" value="alpha/beta-Hydrolases"/>
    <property type="match status" value="1"/>
</dbReference>
<name>A0ABW3FN24_9PSEU</name>
<dbReference type="PANTHER" id="PTHR43037">
    <property type="entry name" value="UNNAMED PRODUCT-RELATED"/>
    <property type="match status" value="1"/>
</dbReference>
<dbReference type="InterPro" id="IPR003140">
    <property type="entry name" value="PLipase/COase/thioEstase"/>
</dbReference>
<dbReference type="InterPro" id="IPR029058">
    <property type="entry name" value="AB_hydrolase_fold"/>
</dbReference>
<dbReference type="GO" id="GO:0016787">
    <property type="term" value="F:hydrolase activity"/>
    <property type="evidence" value="ECO:0007669"/>
    <property type="project" value="UniProtKB-KW"/>
</dbReference>
<evidence type="ECO:0000256" key="1">
    <source>
        <dbReference type="ARBA" id="ARBA00022729"/>
    </source>
</evidence>
<dbReference type="Pfam" id="PF02230">
    <property type="entry name" value="Abhydrolase_2"/>
    <property type="match status" value="1"/>
</dbReference>
<evidence type="ECO:0000256" key="2">
    <source>
        <dbReference type="ARBA" id="ARBA00022801"/>
    </source>
</evidence>
<dbReference type="Proteomes" id="UP001597018">
    <property type="component" value="Unassembled WGS sequence"/>
</dbReference>
<keyword evidence="2 4" id="KW-0378">Hydrolase</keyword>
<evidence type="ECO:0000259" key="3">
    <source>
        <dbReference type="Pfam" id="PF02230"/>
    </source>
</evidence>
<evidence type="ECO:0000313" key="5">
    <source>
        <dbReference type="Proteomes" id="UP001597018"/>
    </source>
</evidence>
<keyword evidence="5" id="KW-1185">Reference proteome</keyword>